<reference evidence="2" key="1">
    <citation type="submission" date="2018-05" db="EMBL/GenBank/DDBJ databases">
        <authorList>
            <person name="Lanie J.A."/>
            <person name="Ng W.-L."/>
            <person name="Kazmierczak K.M."/>
            <person name="Andrzejewski T.M."/>
            <person name="Davidsen T.M."/>
            <person name="Wayne K.J."/>
            <person name="Tettelin H."/>
            <person name="Glass J.I."/>
            <person name="Rusch D."/>
            <person name="Podicherti R."/>
            <person name="Tsui H.-C.T."/>
            <person name="Winkler M.E."/>
        </authorList>
    </citation>
    <scope>NUCLEOTIDE SEQUENCE</scope>
</reference>
<protein>
    <recommendedName>
        <fullName evidence="1">Putative regulatory protein FmdB zinc ribbon domain-containing protein</fullName>
    </recommendedName>
</protein>
<gene>
    <name evidence="2" type="ORF">METZ01_LOCUS72427</name>
</gene>
<evidence type="ECO:0000259" key="1">
    <source>
        <dbReference type="SMART" id="SM00834"/>
    </source>
</evidence>
<dbReference type="NCBIfam" id="TIGR02605">
    <property type="entry name" value="CxxC_CxxC_SSSS"/>
    <property type="match status" value="1"/>
</dbReference>
<feature type="domain" description="Putative regulatory protein FmdB zinc ribbon" evidence="1">
    <location>
        <begin position="1"/>
        <end position="44"/>
    </location>
</feature>
<dbReference type="SMART" id="SM00834">
    <property type="entry name" value="CxxC_CXXC_SSSS"/>
    <property type="match status" value="1"/>
</dbReference>
<evidence type="ECO:0000313" key="2">
    <source>
        <dbReference type="EMBL" id="SVA19573.1"/>
    </source>
</evidence>
<organism evidence="2">
    <name type="scientific">marine metagenome</name>
    <dbReference type="NCBI Taxonomy" id="408172"/>
    <lineage>
        <taxon>unclassified sequences</taxon>
        <taxon>metagenomes</taxon>
        <taxon>ecological metagenomes</taxon>
    </lineage>
</organism>
<dbReference type="AlphaFoldDB" id="A0A381TZG2"/>
<dbReference type="Pfam" id="PF09723">
    <property type="entry name" value="Zn_ribbon_8"/>
    <property type="match status" value="1"/>
</dbReference>
<dbReference type="EMBL" id="UINC01005172">
    <property type="protein sequence ID" value="SVA19573.1"/>
    <property type="molecule type" value="Genomic_DNA"/>
</dbReference>
<name>A0A381TZG2_9ZZZZ</name>
<sequence>MPNYDHTCGKCKKDFVIEMKISEVDKKKVSCPECGSKKVTRNITNNSFWSESIDRYNYSKK</sequence>
<accession>A0A381TZG2</accession>
<dbReference type="InterPro" id="IPR013429">
    <property type="entry name" value="Regulatory_FmdB_Zinc_ribbon"/>
</dbReference>
<proteinExistence type="predicted"/>
<dbReference type="Gene3D" id="2.20.28.30">
    <property type="entry name" value="RNA polymerase ii, chain L"/>
    <property type="match status" value="1"/>
</dbReference>